<sequence>MKQIVDGIEVELTPEEEDQYNLRQTDWEAGASQRMIDNCTRALEMAINDKAAEKSYSSGVSCASYKDSTNSQWTAEANTFIAWRDLVYTYAYDYLAKAQSGDIQNPNIENFMAGIPEMNWPNAI</sequence>
<proteinExistence type="predicted"/>
<dbReference type="AlphaFoldDB" id="A0A0W0WBQ6"/>
<dbReference type="PATRIC" id="fig|466.6.peg.894"/>
<accession>A0A0W0WBQ6</accession>
<evidence type="ECO:0000313" key="1">
    <source>
        <dbReference type="EMBL" id="KTD29662.1"/>
    </source>
</evidence>
<evidence type="ECO:0000313" key="2">
    <source>
        <dbReference type="Proteomes" id="UP000054908"/>
    </source>
</evidence>
<comment type="caution">
    <text evidence="1">The sequence shown here is derived from an EMBL/GenBank/DDBJ whole genome shotgun (WGS) entry which is preliminary data.</text>
</comment>
<dbReference type="STRING" id="466.Lmac_0837"/>
<dbReference type="EMBL" id="LNYL01000022">
    <property type="protein sequence ID" value="KTD29662.1"/>
    <property type="molecule type" value="Genomic_DNA"/>
</dbReference>
<reference evidence="1 2" key="1">
    <citation type="submission" date="2015-11" db="EMBL/GenBank/DDBJ databases">
        <title>Genomic analysis of 38 Legionella species identifies large and diverse effector repertoires.</title>
        <authorList>
            <person name="Burstein D."/>
            <person name="Amaro F."/>
            <person name="Zusman T."/>
            <person name="Lifshitz Z."/>
            <person name="Cohen O."/>
            <person name="Gilbert J.A."/>
            <person name="Pupko T."/>
            <person name="Shuman H.A."/>
            <person name="Segal G."/>
        </authorList>
    </citation>
    <scope>NUCLEOTIDE SEQUENCE [LARGE SCALE GENOMIC DNA]</scope>
    <source>
        <strain evidence="1 2">PX-1-G2-E2</strain>
    </source>
</reference>
<protein>
    <submittedName>
        <fullName evidence="1">Uncharacterized protein</fullName>
    </submittedName>
</protein>
<dbReference type="RefSeq" id="WP_058451648.1">
    <property type="nucleotide sequence ID" value="NZ_CAAAIB010000015.1"/>
</dbReference>
<organism evidence="1 2">
    <name type="scientific">Legionella maceachernii</name>
    <dbReference type="NCBI Taxonomy" id="466"/>
    <lineage>
        <taxon>Bacteria</taxon>
        <taxon>Pseudomonadati</taxon>
        <taxon>Pseudomonadota</taxon>
        <taxon>Gammaproteobacteria</taxon>
        <taxon>Legionellales</taxon>
        <taxon>Legionellaceae</taxon>
        <taxon>Legionella</taxon>
    </lineage>
</organism>
<dbReference type="Proteomes" id="UP000054908">
    <property type="component" value="Unassembled WGS sequence"/>
</dbReference>
<gene>
    <name evidence="1" type="ORF">Lmac_0837</name>
</gene>
<name>A0A0W0WBQ6_9GAMM</name>
<keyword evidence="2" id="KW-1185">Reference proteome</keyword>